<feature type="binding site" evidence="7 9">
    <location>
        <position position="129"/>
    </location>
    <ligand>
        <name>substrate</name>
    </ligand>
</feature>
<dbReference type="EC" id="5.1.1.1" evidence="4 7"/>
<dbReference type="GO" id="GO:0008784">
    <property type="term" value="F:alanine racemase activity"/>
    <property type="evidence" value="ECO:0007669"/>
    <property type="project" value="UniProtKB-UniRule"/>
</dbReference>
<evidence type="ECO:0000259" key="10">
    <source>
        <dbReference type="SMART" id="SM01005"/>
    </source>
</evidence>
<dbReference type="SUPFAM" id="SSF51419">
    <property type="entry name" value="PLP-binding barrel"/>
    <property type="match status" value="1"/>
</dbReference>
<evidence type="ECO:0000313" key="11">
    <source>
        <dbReference type="EMBL" id="KCZ86566.1"/>
    </source>
</evidence>
<evidence type="ECO:0000256" key="6">
    <source>
        <dbReference type="ARBA" id="ARBA00023235"/>
    </source>
</evidence>
<dbReference type="SMART" id="SM01005">
    <property type="entry name" value="Ala_racemase_C"/>
    <property type="match status" value="1"/>
</dbReference>
<sequence>MSSLPRATVHLDNIVANWRTLAALHPKANTSAVLKANAYGLGTERVAAALASAGCDTFFVAYPEEGAVVRKAVGPDPSIFILNGPAPASMHLFHAHSLIAVLNSPAQIRLWSDAGSLPCALHFNTGINRLGLPTSMPETDGDALRAMNPVLVMSHLACADEPDHELNAAQLAAFRKITDAFPGVPASLANSAGCYLGRDYGFQFTRPGIALYGGSVPPARIQLRHAVTLDAEILSVFPVKAGDRVGYGATFTAPQDMLLATVGLGYADGVLRSASNCFIGWLDGVPCPVTGRVSMDLITIDVSKAQPSAKAGVRVEFLGANAKLEDQAARANTLGYELLTGLGTRVERLYP</sequence>
<dbReference type="GO" id="GO:0030170">
    <property type="term" value="F:pyridoxal phosphate binding"/>
    <property type="evidence" value="ECO:0007669"/>
    <property type="project" value="UniProtKB-UniRule"/>
</dbReference>
<dbReference type="Proteomes" id="UP000024816">
    <property type="component" value="Unassembled WGS sequence"/>
</dbReference>
<dbReference type="PROSITE" id="PS00395">
    <property type="entry name" value="ALANINE_RACEMASE"/>
    <property type="match status" value="1"/>
</dbReference>
<evidence type="ECO:0000256" key="4">
    <source>
        <dbReference type="ARBA" id="ARBA00013089"/>
    </source>
</evidence>
<proteinExistence type="inferred from homology"/>
<dbReference type="AlphaFoldDB" id="A0A059F7K9"/>
<dbReference type="PANTHER" id="PTHR30511">
    <property type="entry name" value="ALANINE RACEMASE"/>
    <property type="match status" value="1"/>
</dbReference>
<feature type="domain" description="Alanine racemase C-terminal" evidence="10">
    <location>
        <begin position="226"/>
        <end position="351"/>
    </location>
</feature>
<dbReference type="Pfam" id="PF00842">
    <property type="entry name" value="Ala_racemase_C"/>
    <property type="match status" value="1"/>
</dbReference>
<dbReference type="InterPro" id="IPR009006">
    <property type="entry name" value="Ala_racemase/Decarboxylase_C"/>
</dbReference>
<dbReference type="SUPFAM" id="SSF50621">
    <property type="entry name" value="Alanine racemase C-terminal domain-like"/>
    <property type="match status" value="1"/>
</dbReference>
<accession>A0A059F7K9</accession>
<comment type="caution">
    <text evidence="11">The sequence shown here is derived from an EMBL/GenBank/DDBJ whole genome shotgun (WGS) entry which is preliminary data.</text>
</comment>
<comment type="cofactor">
    <cofactor evidence="2 7 8">
        <name>pyridoxal 5'-phosphate</name>
        <dbReference type="ChEBI" id="CHEBI:597326"/>
    </cofactor>
</comment>
<feature type="active site" description="Proton acceptor; specific for L-alanine" evidence="7">
    <location>
        <position position="247"/>
    </location>
</feature>
<dbReference type="InterPro" id="IPR000821">
    <property type="entry name" value="Ala_racemase"/>
</dbReference>
<evidence type="ECO:0000256" key="2">
    <source>
        <dbReference type="ARBA" id="ARBA00001933"/>
    </source>
</evidence>
<dbReference type="GO" id="GO:0005829">
    <property type="term" value="C:cytosol"/>
    <property type="evidence" value="ECO:0007669"/>
    <property type="project" value="TreeGrafter"/>
</dbReference>
<dbReference type="GO" id="GO:0030632">
    <property type="term" value="P:D-alanine biosynthetic process"/>
    <property type="evidence" value="ECO:0007669"/>
    <property type="project" value="UniProtKB-UniRule"/>
</dbReference>
<dbReference type="Gene3D" id="3.20.20.10">
    <property type="entry name" value="Alanine racemase"/>
    <property type="match status" value="1"/>
</dbReference>
<dbReference type="OrthoDB" id="9813814at2"/>
<comment type="catalytic activity">
    <reaction evidence="1 7">
        <text>L-alanine = D-alanine</text>
        <dbReference type="Rhea" id="RHEA:20249"/>
        <dbReference type="ChEBI" id="CHEBI:57416"/>
        <dbReference type="ChEBI" id="CHEBI:57972"/>
        <dbReference type="EC" id="5.1.1.1"/>
    </reaction>
</comment>
<dbReference type="RefSeq" id="WP_035583879.1">
    <property type="nucleotide sequence ID" value="NZ_ARYJ01000013.1"/>
</dbReference>
<dbReference type="STRING" id="1280952.HJA_15479"/>
<evidence type="ECO:0000256" key="5">
    <source>
        <dbReference type="ARBA" id="ARBA00022898"/>
    </source>
</evidence>
<dbReference type="EMBL" id="ARYJ01000013">
    <property type="protein sequence ID" value="KCZ86566.1"/>
    <property type="molecule type" value="Genomic_DNA"/>
</dbReference>
<evidence type="ECO:0000256" key="8">
    <source>
        <dbReference type="PIRSR" id="PIRSR600821-50"/>
    </source>
</evidence>
<reference evidence="11 12" key="1">
    <citation type="journal article" date="2014" name="Antonie Van Leeuwenhoek">
        <title>Hyphomonas beringensis sp. nov. and Hyphomonas chukchiensis sp. nov., isolated from surface seawater of the Bering Sea and Chukchi Sea.</title>
        <authorList>
            <person name="Li C."/>
            <person name="Lai Q."/>
            <person name="Li G."/>
            <person name="Dong C."/>
            <person name="Wang J."/>
            <person name="Liao Y."/>
            <person name="Shao Z."/>
        </authorList>
    </citation>
    <scope>NUCLEOTIDE SEQUENCE [LARGE SCALE GENOMIC DNA]</scope>
    <source>
        <strain evidence="11 12">VP2</strain>
    </source>
</reference>
<dbReference type="Pfam" id="PF01168">
    <property type="entry name" value="Ala_racemase_N"/>
    <property type="match status" value="1"/>
</dbReference>
<dbReference type="CDD" id="cd00430">
    <property type="entry name" value="PLPDE_III_AR"/>
    <property type="match status" value="1"/>
</dbReference>
<feature type="modified residue" description="N6-(pyridoxal phosphate)lysine" evidence="7 8">
    <location>
        <position position="35"/>
    </location>
</feature>
<evidence type="ECO:0000256" key="1">
    <source>
        <dbReference type="ARBA" id="ARBA00000316"/>
    </source>
</evidence>
<dbReference type="PANTHER" id="PTHR30511:SF0">
    <property type="entry name" value="ALANINE RACEMASE, CATABOLIC-RELATED"/>
    <property type="match status" value="1"/>
</dbReference>
<evidence type="ECO:0000256" key="9">
    <source>
        <dbReference type="PIRSR" id="PIRSR600821-52"/>
    </source>
</evidence>
<dbReference type="NCBIfam" id="TIGR00492">
    <property type="entry name" value="alr"/>
    <property type="match status" value="1"/>
</dbReference>
<dbReference type="UniPathway" id="UPA00042">
    <property type="reaction ID" value="UER00497"/>
</dbReference>
<dbReference type="Gene3D" id="2.40.37.10">
    <property type="entry name" value="Lyase, Ornithine Decarboxylase, Chain A, domain 1"/>
    <property type="match status" value="1"/>
</dbReference>
<dbReference type="InterPro" id="IPR011079">
    <property type="entry name" value="Ala_racemase_C"/>
</dbReference>
<dbReference type="PATRIC" id="fig|1280952.3.peg.3098"/>
<gene>
    <name evidence="11" type="ORF">HJA_15479</name>
</gene>
<evidence type="ECO:0000256" key="3">
    <source>
        <dbReference type="ARBA" id="ARBA00007880"/>
    </source>
</evidence>
<comment type="pathway">
    <text evidence="7">Amino-acid biosynthesis; D-alanine biosynthesis; D-alanine from L-alanine: step 1/1.</text>
</comment>
<evidence type="ECO:0000256" key="7">
    <source>
        <dbReference type="HAMAP-Rule" id="MF_01201"/>
    </source>
</evidence>
<dbReference type="HAMAP" id="MF_01201">
    <property type="entry name" value="Ala_racemase"/>
    <property type="match status" value="1"/>
</dbReference>
<comment type="function">
    <text evidence="7">Catalyzes the interconversion of L-alanine and D-alanine. May also act on other amino acids.</text>
</comment>
<evidence type="ECO:0000313" key="12">
    <source>
        <dbReference type="Proteomes" id="UP000024816"/>
    </source>
</evidence>
<protein>
    <recommendedName>
        <fullName evidence="4 7">Alanine racemase</fullName>
        <ecNumber evidence="4 7">5.1.1.1</ecNumber>
    </recommendedName>
</protein>
<organism evidence="11 12">
    <name type="scientific">Hyphomonas jannaschiana VP2</name>
    <dbReference type="NCBI Taxonomy" id="1280952"/>
    <lineage>
        <taxon>Bacteria</taxon>
        <taxon>Pseudomonadati</taxon>
        <taxon>Pseudomonadota</taxon>
        <taxon>Alphaproteobacteria</taxon>
        <taxon>Hyphomonadales</taxon>
        <taxon>Hyphomonadaceae</taxon>
        <taxon>Hyphomonas</taxon>
    </lineage>
</organism>
<dbReference type="PRINTS" id="PR00992">
    <property type="entry name" value="ALARACEMASE"/>
</dbReference>
<dbReference type="InterPro" id="IPR020622">
    <property type="entry name" value="Ala_racemase_pyridoxalP-BS"/>
</dbReference>
<dbReference type="InterPro" id="IPR029066">
    <property type="entry name" value="PLP-binding_barrel"/>
</dbReference>
<dbReference type="eggNOG" id="COG0787">
    <property type="taxonomic scope" value="Bacteria"/>
</dbReference>
<keyword evidence="12" id="KW-1185">Reference proteome</keyword>
<name>A0A059F7K9_9PROT</name>
<keyword evidence="5 7" id="KW-0663">Pyridoxal phosphate</keyword>
<feature type="active site" description="Proton acceptor; specific for D-alanine" evidence="7">
    <location>
        <position position="35"/>
    </location>
</feature>
<keyword evidence="6 7" id="KW-0413">Isomerase</keyword>
<comment type="similarity">
    <text evidence="3 7">Belongs to the alanine racemase family.</text>
</comment>
<feature type="binding site" evidence="7 9">
    <location>
        <position position="295"/>
    </location>
    <ligand>
        <name>substrate</name>
    </ligand>
</feature>
<dbReference type="InterPro" id="IPR001608">
    <property type="entry name" value="Ala_racemase_N"/>
</dbReference>